<evidence type="ECO:0000313" key="2">
    <source>
        <dbReference type="EMBL" id="CAL4072335.1"/>
    </source>
</evidence>
<sequence>MSKLEEILAKMAERSLEQQEQILQQQGQIAGLIDAIKIMPGVQNPVAVTVQPAAIDPMIARADKIQRLSMSMRKTNRIKDFKASNDSDIRMFIKKFEGELETLKPMVGIVDDLTDVEYVPIFRALLSFSVLERVEQVFKKNIGDIKTWGSITVKDLHKLMIEEFGVKHTDVANVLKQFGPSRLIKSSDKSVQDFYYEWCQNIPEIMKPNTDQEYKDFADLIHRAMYYISLNDTHLQTALSDLKTPNPTIKTYFDETIAAESRRKCFQDIATTSSTLDSKGGVTISKWDASYLQKQTGKDTTAFKSVKPKGKINSENSENTQGKNSKWGNKGQKQNSNQNSDQKSNQNSTQNSTQNANCKPNAKKGRYCNNCKTKTHDTDYCWHLKKGKSKQKHINSLDASNDSQEDQDQTDFGFGNFNALCAVDHKSPVIDSFATKLASHPLATTESLMTKLNLEGICHLGMEVDTAASHNIISEKCFDALQKQLPKWGKEKSKRLSRGVKIRLADGSMADQECPVVQLNVSTDLYKFSKPLALTFLVVKGPNNLVGRHSIARLWPTEFKAFKETTCKNMGISKNSIVQSNEIKSTNIDKNNKYLSNSKQNSNYSEENG</sequence>
<feature type="compositionally biased region" description="Polar residues" evidence="1">
    <location>
        <begin position="313"/>
        <end position="327"/>
    </location>
</feature>
<dbReference type="AlphaFoldDB" id="A0AAV2Q7N8"/>
<proteinExistence type="predicted"/>
<gene>
    <name evidence="2" type="ORF">MNOR_LOCUS8806</name>
</gene>
<protein>
    <recommendedName>
        <fullName evidence="4">Gag protein</fullName>
    </recommendedName>
</protein>
<name>A0AAV2Q7N8_MEGNR</name>
<comment type="caution">
    <text evidence="2">The sequence shown here is derived from an EMBL/GenBank/DDBJ whole genome shotgun (WGS) entry which is preliminary data.</text>
</comment>
<reference evidence="2 3" key="1">
    <citation type="submission" date="2024-05" db="EMBL/GenBank/DDBJ databases">
        <authorList>
            <person name="Wallberg A."/>
        </authorList>
    </citation>
    <scope>NUCLEOTIDE SEQUENCE [LARGE SCALE GENOMIC DNA]</scope>
</reference>
<evidence type="ECO:0000256" key="1">
    <source>
        <dbReference type="SAM" id="MobiDB-lite"/>
    </source>
</evidence>
<feature type="compositionally biased region" description="Low complexity" evidence="1">
    <location>
        <begin position="332"/>
        <end position="355"/>
    </location>
</feature>
<dbReference type="Proteomes" id="UP001497623">
    <property type="component" value="Unassembled WGS sequence"/>
</dbReference>
<evidence type="ECO:0000313" key="3">
    <source>
        <dbReference type="Proteomes" id="UP001497623"/>
    </source>
</evidence>
<feature type="region of interest" description="Disordered" evidence="1">
    <location>
        <begin position="589"/>
        <end position="609"/>
    </location>
</feature>
<feature type="non-terminal residue" evidence="2">
    <location>
        <position position="609"/>
    </location>
</feature>
<accession>A0AAV2Q7N8</accession>
<feature type="region of interest" description="Disordered" evidence="1">
    <location>
        <begin position="302"/>
        <end position="359"/>
    </location>
</feature>
<keyword evidence="3" id="KW-1185">Reference proteome</keyword>
<dbReference type="EMBL" id="CAXKWB010004158">
    <property type="protein sequence ID" value="CAL4072335.1"/>
    <property type="molecule type" value="Genomic_DNA"/>
</dbReference>
<organism evidence="2 3">
    <name type="scientific">Meganyctiphanes norvegica</name>
    <name type="common">Northern krill</name>
    <name type="synonym">Thysanopoda norvegica</name>
    <dbReference type="NCBI Taxonomy" id="48144"/>
    <lineage>
        <taxon>Eukaryota</taxon>
        <taxon>Metazoa</taxon>
        <taxon>Ecdysozoa</taxon>
        <taxon>Arthropoda</taxon>
        <taxon>Crustacea</taxon>
        <taxon>Multicrustacea</taxon>
        <taxon>Malacostraca</taxon>
        <taxon>Eumalacostraca</taxon>
        <taxon>Eucarida</taxon>
        <taxon>Euphausiacea</taxon>
        <taxon>Euphausiidae</taxon>
        <taxon>Meganyctiphanes</taxon>
    </lineage>
</organism>
<evidence type="ECO:0008006" key="4">
    <source>
        <dbReference type="Google" id="ProtNLM"/>
    </source>
</evidence>